<proteinExistence type="predicted"/>
<reference evidence="1" key="1">
    <citation type="submission" date="2020-10" db="EMBL/GenBank/DDBJ databases">
        <authorList>
            <person name="Han B."/>
            <person name="Lu T."/>
            <person name="Zhao Q."/>
            <person name="Huang X."/>
            <person name="Zhao Y."/>
        </authorList>
    </citation>
    <scope>NUCLEOTIDE SEQUENCE</scope>
</reference>
<protein>
    <submittedName>
        <fullName evidence="1">Uncharacterized protein</fullName>
    </submittedName>
</protein>
<gene>
    <name evidence="1" type="ORF">NCGR_LOCUS51244</name>
</gene>
<name>A0A811RDJ9_9POAL</name>
<dbReference type="EMBL" id="CAJGYO010000014">
    <property type="protein sequence ID" value="CAD6267939.1"/>
    <property type="molecule type" value="Genomic_DNA"/>
</dbReference>
<dbReference type="AlphaFoldDB" id="A0A811RDJ9"/>
<comment type="caution">
    <text evidence="1">The sequence shown here is derived from an EMBL/GenBank/DDBJ whole genome shotgun (WGS) entry which is preliminary data.</text>
</comment>
<organism evidence="1 2">
    <name type="scientific">Miscanthus lutarioriparius</name>
    <dbReference type="NCBI Taxonomy" id="422564"/>
    <lineage>
        <taxon>Eukaryota</taxon>
        <taxon>Viridiplantae</taxon>
        <taxon>Streptophyta</taxon>
        <taxon>Embryophyta</taxon>
        <taxon>Tracheophyta</taxon>
        <taxon>Spermatophyta</taxon>
        <taxon>Magnoliopsida</taxon>
        <taxon>Liliopsida</taxon>
        <taxon>Poales</taxon>
        <taxon>Poaceae</taxon>
        <taxon>PACMAD clade</taxon>
        <taxon>Panicoideae</taxon>
        <taxon>Andropogonodae</taxon>
        <taxon>Andropogoneae</taxon>
        <taxon>Saccharinae</taxon>
        <taxon>Miscanthus</taxon>
    </lineage>
</organism>
<sequence length="96" mass="10169">MVVSQVPERAWRCLGAEQPASALPMAPWEVVLLTSSWLSYSSGPLDGGSSPSDSLQASLDIDDAKSAGCRAARRHAAFVDIGSTRHGWREQDVGAS</sequence>
<dbReference type="Proteomes" id="UP000604825">
    <property type="component" value="Unassembled WGS sequence"/>
</dbReference>
<keyword evidence="2" id="KW-1185">Reference proteome</keyword>
<accession>A0A811RDJ9</accession>
<evidence type="ECO:0000313" key="1">
    <source>
        <dbReference type="EMBL" id="CAD6267939.1"/>
    </source>
</evidence>
<evidence type="ECO:0000313" key="2">
    <source>
        <dbReference type="Proteomes" id="UP000604825"/>
    </source>
</evidence>